<comment type="caution">
    <text evidence="1">The sequence shown here is derived from an EMBL/GenBank/DDBJ whole genome shotgun (WGS) entry which is preliminary data.</text>
</comment>
<keyword evidence="2" id="KW-1185">Reference proteome</keyword>
<dbReference type="EMBL" id="VCKZ01000110">
    <property type="protein sequence ID" value="TMR38176.1"/>
    <property type="molecule type" value="Genomic_DNA"/>
</dbReference>
<dbReference type="InterPro" id="IPR019734">
    <property type="entry name" value="TPR_rpt"/>
</dbReference>
<dbReference type="Gene3D" id="3.40.50.300">
    <property type="entry name" value="P-loop containing nucleotide triphosphate hydrolases"/>
    <property type="match status" value="1"/>
</dbReference>
<dbReference type="OrthoDB" id="3446088at2"/>
<reference evidence="1 2" key="1">
    <citation type="submission" date="2019-05" db="EMBL/GenBank/DDBJ databases">
        <title>Draft genome sequence of Actinomadura geliboluensis A8036.</title>
        <authorList>
            <person name="Saricaoglu S."/>
            <person name="Isik K."/>
        </authorList>
    </citation>
    <scope>NUCLEOTIDE SEQUENCE [LARGE SCALE GENOMIC DNA]</scope>
    <source>
        <strain evidence="1 2">A8036</strain>
    </source>
</reference>
<dbReference type="SMART" id="SM00028">
    <property type="entry name" value="TPR"/>
    <property type="match status" value="4"/>
</dbReference>
<dbReference type="RefSeq" id="WP_138637432.1">
    <property type="nucleotide sequence ID" value="NZ_JASWDG010000063.1"/>
</dbReference>
<dbReference type="InterPro" id="IPR027417">
    <property type="entry name" value="P-loop_NTPase"/>
</dbReference>
<gene>
    <name evidence="1" type="ORF">ETD96_16950</name>
</gene>
<dbReference type="Gene3D" id="1.25.40.10">
    <property type="entry name" value="Tetratricopeptide repeat domain"/>
    <property type="match status" value="2"/>
</dbReference>
<dbReference type="AlphaFoldDB" id="A0A5S4GZ49"/>
<name>A0A5S4GZ49_9ACTN</name>
<sequence length="717" mass="76896">MTGERTNRADGKIGTLVQASQVHGDVHLHTSAPADARPPMMLPAPPRRLCDREDERTLLRRIATVRRQPARPDLLVISGPAGAGTTALALDVAHRAVRADAVPGGALWADLTPAPIAEPVTGQGPARQGRSRVDAALACWLRVLGAAWIPGHPDDAAALLRSLTASRPVVALIERAATAEQVRALLPAAGLVVVTSRFRLDLAADGAAHLHVPPLPEDAAVELATDLIGTRADEDPGGVRALVATCGALPGAVSAAAAYVAARPHRPIHQLAARLAPHPCTTSQRPAVTTDEEVIVNNALDTIYAGFPPDLQDAYRTLALMPGQVFSADAAAALLQLGVEATDTVLAGLRQAHMLEYEHEQDRWQMPAPVLTHATSLAAALPEDEQTAAAARVARHYLMWAAKIDSVIVPGRRRHAAVFGWLPERPPQVEGPRDAIALMQDWVQVLLMVQAAAADAGLHHLAWQYAEVLWGYVSQRQDYAAWQQVCEVALDSAHRADDPGGLARVHSLAGLLDRWLGRLDDAKQHHVETARLARKSGDTLAEASAAEHHGATLIRMRRHEEALQILQGGLALYQALPSHPRGEALLRRQLGIALSQLGHHDEASTQFTAAEAVFNRLGEPYPRSQLAVNQAEAAARTGRLDEALAHLDRAEEILPHRPVPHDAYLHYLRASLHSRTGDHQAAHQALATAIRLADRLPANHPTSLLIMAMADESSRSA</sequence>
<accession>A0A5S4GZ49</accession>
<dbReference type="SUPFAM" id="SSF48452">
    <property type="entry name" value="TPR-like"/>
    <property type="match status" value="1"/>
</dbReference>
<dbReference type="Pfam" id="PF13424">
    <property type="entry name" value="TPR_12"/>
    <property type="match status" value="1"/>
</dbReference>
<dbReference type="PANTHER" id="PTHR47691">
    <property type="entry name" value="REGULATOR-RELATED"/>
    <property type="match status" value="1"/>
</dbReference>
<evidence type="ECO:0000313" key="2">
    <source>
        <dbReference type="Proteomes" id="UP000305238"/>
    </source>
</evidence>
<organism evidence="1 2">
    <name type="scientific">Actinomadura geliboluensis</name>
    <dbReference type="NCBI Taxonomy" id="882440"/>
    <lineage>
        <taxon>Bacteria</taxon>
        <taxon>Bacillati</taxon>
        <taxon>Actinomycetota</taxon>
        <taxon>Actinomycetes</taxon>
        <taxon>Streptosporangiales</taxon>
        <taxon>Thermomonosporaceae</taxon>
        <taxon>Actinomadura</taxon>
    </lineage>
</organism>
<dbReference type="Proteomes" id="UP000305238">
    <property type="component" value="Unassembled WGS sequence"/>
</dbReference>
<dbReference type="SUPFAM" id="SSF52540">
    <property type="entry name" value="P-loop containing nucleoside triphosphate hydrolases"/>
    <property type="match status" value="1"/>
</dbReference>
<dbReference type="PANTHER" id="PTHR47691:SF3">
    <property type="entry name" value="HTH-TYPE TRANSCRIPTIONAL REGULATOR RV0890C-RELATED"/>
    <property type="match status" value="1"/>
</dbReference>
<proteinExistence type="predicted"/>
<dbReference type="InterPro" id="IPR011990">
    <property type="entry name" value="TPR-like_helical_dom_sf"/>
</dbReference>
<evidence type="ECO:0000313" key="1">
    <source>
        <dbReference type="EMBL" id="TMR38176.1"/>
    </source>
</evidence>
<protein>
    <submittedName>
        <fullName evidence="1">Tetratricopeptide repeat protein</fullName>
    </submittedName>
</protein>